<sequence length="374" mass="41164">MGAAAKEREEFRNEWIERSLIGTGNNKRIKSTIAKSRQGAPVTIAYLGGSITEGHSAGANGNFATLSCDGFARIYGTGSNAACVNAGMSGTPSLIGLIRVERDVLRHRPDIVFVEFAVNDSRDSVSMTAFESLLIRLLGSECKPAVVLLFTLTETGYSAQNEMELIGERLGLPMISVKDAILPEIRAGRMTWREYSEDNIHPNANGHLLIADMIKHFYETVDREVEDEEEDKVDRVASARVYGDEFRGMRLLESSDARVLALGGYEPAKTIPQFPNGWTRSADASGDGFAMELTCRSLFLVYMESKDPGTGAIDLFVDGEFMLKAEGYMSSGWNNPAARMVLSEETPKRRRVEIRMADGSKNKKFSILAFGYVP</sequence>
<dbReference type="PANTHER" id="PTHR34407">
    <property type="entry name" value="EXPRESSED PROTEIN"/>
    <property type="match status" value="1"/>
</dbReference>
<dbReference type="EMBL" id="JACJVQ010000024">
    <property type="protein sequence ID" value="MBB6637817.1"/>
    <property type="molecule type" value="Genomic_DNA"/>
</dbReference>
<dbReference type="RefSeq" id="WP_185123010.1">
    <property type="nucleotide sequence ID" value="NZ_JACJVQ010000024.1"/>
</dbReference>
<dbReference type="AlphaFoldDB" id="A0A841T7I9"/>
<evidence type="ECO:0000313" key="2">
    <source>
        <dbReference type="EMBL" id="MBB6637817.1"/>
    </source>
</evidence>
<dbReference type="PANTHER" id="PTHR34407:SF1">
    <property type="entry name" value="SGNH HYDROLASE-TYPE ESTERASE DOMAIN-CONTAINING PROTEIN"/>
    <property type="match status" value="1"/>
</dbReference>
<evidence type="ECO:0000313" key="3">
    <source>
        <dbReference type="Proteomes" id="UP000535838"/>
    </source>
</evidence>
<dbReference type="SUPFAM" id="SSF52266">
    <property type="entry name" value="SGNH hydrolase"/>
    <property type="match status" value="1"/>
</dbReference>
<dbReference type="CDD" id="cd00229">
    <property type="entry name" value="SGNH_hydrolase"/>
    <property type="match status" value="1"/>
</dbReference>
<dbReference type="Gene3D" id="3.40.50.1110">
    <property type="entry name" value="SGNH hydrolase"/>
    <property type="match status" value="1"/>
</dbReference>
<proteinExistence type="predicted"/>
<evidence type="ECO:0000259" key="1">
    <source>
        <dbReference type="Pfam" id="PF13472"/>
    </source>
</evidence>
<protein>
    <submittedName>
        <fullName evidence="2">SGNH/GDSL hydrolase family protein</fullName>
    </submittedName>
</protein>
<organism evidence="2 3">
    <name type="scientific">Cohnella thailandensis</name>
    <dbReference type="NCBI Taxonomy" id="557557"/>
    <lineage>
        <taxon>Bacteria</taxon>
        <taxon>Bacillati</taxon>
        <taxon>Bacillota</taxon>
        <taxon>Bacilli</taxon>
        <taxon>Bacillales</taxon>
        <taxon>Paenibacillaceae</taxon>
        <taxon>Cohnella</taxon>
    </lineage>
</organism>
<comment type="caution">
    <text evidence="2">The sequence shown here is derived from an EMBL/GenBank/DDBJ whole genome shotgun (WGS) entry which is preliminary data.</text>
</comment>
<keyword evidence="3" id="KW-1185">Reference proteome</keyword>
<dbReference type="InterPro" id="IPR013830">
    <property type="entry name" value="SGNH_hydro"/>
</dbReference>
<reference evidence="2 3" key="1">
    <citation type="submission" date="2020-08" db="EMBL/GenBank/DDBJ databases">
        <title>Cohnella phylogeny.</title>
        <authorList>
            <person name="Dunlap C."/>
        </authorList>
    </citation>
    <scope>NUCLEOTIDE SEQUENCE [LARGE SCALE GENOMIC DNA]</scope>
    <source>
        <strain evidence="2 3">DSM 25241</strain>
    </source>
</reference>
<dbReference type="Pfam" id="PF13472">
    <property type="entry name" value="Lipase_GDSL_2"/>
    <property type="match status" value="1"/>
</dbReference>
<accession>A0A841T7I9</accession>
<feature type="domain" description="SGNH hydrolase-type esterase" evidence="1">
    <location>
        <begin position="47"/>
        <end position="207"/>
    </location>
</feature>
<gene>
    <name evidence="2" type="ORF">H7B67_27135</name>
</gene>
<dbReference type="Proteomes" id="UP000535838">
    <property type="component" value="Unassembled WGS sequence"/>
</dbReference>
<dbReference type="GO" id="GO:0016787">
    <property type="term" value="F:hydrolase activity"/>
    <property type="evidence" value="ECO:0007669"/>
    <property type="project" value="UniProtKB-KW"/>
</dbReference>
<name>A0A841T7I9_9BACL</name>
<keyword evidence="2" id="KW-0378">Hydrolase</keyword>
<dbReference type="InterPro" id="IPR036514">
    <property type="entry name" value="SGNH_hydro_sf"/>
</dbReference>